<organism evidence="5 6">
    <name type="scientific">Alicyclobacillus fodiniaquatilis</name>
    <dbReference type="NCBI Taxonomy" id="1661150"/>
    <lineage>
        <taxon>Bacteria</taxon>
        <taxon>Bacillati</taxon>
        <taxon>Bacillota</taxon>
        <taxon>Bacilli</taxon>
        <taxon>Bacillales</taxon>
        <taxon>Alicyclobacillaceae</taxon>
        <taxon>Alicyclobacillus</taxon>
    </lineage>
</organism>
<dbReference type="InterPro" id="IPR017961">
    <property type="entry name" value="DNA_pol_Y-fam_little_finger"/>
</dbReference>
<feature type="active site" evidence="3">
    <location>
        <position position="109"/>
    </location>
</feature>
<dbReference type="PANTHER" id="PTHR11076">
    <property type="entry name" value="DNA REPAIR POLYMERASE UMUC / TRANSFERASE FAMILY MEMBER"/>
    <property type="match status" value="1"/>
</dbReference>
<feature type="binding site" evidence="3">
    <location>
        <position position="11"/>
    </location>
    <ligand>
        <name>Mg(2+)</name>
        <dbReference type="ChEBI" id="CHEBI:18420"/>
    </ligand>
</feature>
<protein>
    <recommendedName>
        <fullName evidence="3">DNA polymerase IV</fullName>
        <shortName evidence="3">Pol IV</shortName>
        <ecNumber evidence="3">2.7.7.7</ecNumber>
    </recommendedName>
</protein>
<reference evidence="6" key="1">
    <citation type="journal article" date="2019" name="Int. J. Syst. Evol. Microbiol.">
        <title>The Global Catalogue of Microorganisms (GCM) 10K type strain sequencing project: providing services to taxonomists for standard genome sequencing and annotation.</title>
        <authorList>
            <consortium name="The Broad Institute Genomics Platform"/>
            <consortium name="The Broad Institute Genome Sequencing Center for Infectious Disease"/>
            <person name="Wu L."/>
            <person name="Ma J."/>
        </authorList>
    </citation>
    <scope>NUCLEOTIDE SEQUENCE [LARGE SCALE GENOMIC DNA]</scope>
    <source>
        <strain evidence="6">CGMCC 1.12286</strain>
    </source>
</reference>
<keyword evidence="3" id="KW-0234">DNA repair</keyword>
<evidence type="ECO:0000313" key="5">
    <source>
        <dbReference type="EMBL" id="MFD1676673.1"/>
    </source>
</evidence>
<dbReference type="Pfam" id="PF11799">
    <property type="entry name" value="IMS_C"/>
    <property type="match status" value="1"/>
</dbReference>
<keyword evidence="3" id="KW-0963">Cytoplasm</keyword>
<keyword evidence="2 3" id="KW-0548">Nucleotidyltransferase</keyword>
<dbReference type="RefSeq" id="WP_377944580.1">
    <property type="nucleotide sequence ID" value="NZ_JBHUCX010000074.1"/>
</dbReference>
<dbReference type="Pfam" id="PF00817">
    <property type="entry name" value="IMS"/>
    <property type="match status" value="1"/>
</dbReference>
<dbReference type="HAMAP" id="MF_01113">
    <property type="entry name" value="DNApol_IV"/>
    <property type="match status" value="1"/>
</dbReference>
<keyword evidence="3" id="KW-0479">Metal-binding</keyword>
<keyword evidence="3" id="KW-0238">DNA-binding</keyword>
<dbReference type="SUPFAM" id="SSF56672">
    <property type="entry name" value="DNA/RNA polymerases"/>
    <property type="match status" value="1"/>
</dbReference>
<keyword evidence="3" id="KW-0460">Magnesium</keyword>
<dbReference type="Gene3D" id="1.10.150.20">
    <property type="entry name" value="5' to 3' exonuclease, C-terminal subdomain"/>
    <property type="match status" value="1"/>
</dbReference>
<dbReference type="PANTHER" id="PTHR11076:SF33">
    <property type="entry name" value="DNA POLYMERASE KAPPA"/>
    <property type="match status" value="1"/>
</dbReference>
<dbReference type="InterPro" id="IPR001126">
    <property type="entry name" value="UmuC"/>
</dbReference>
<feature type="binding site" evidence="3">
    <location>
        <position position="108"/>
    </location>
    <ligand>
        <name>Mg(2+)</name>
        <dbReference type="ChEBI" id="CHEBI:18420"/>
    </ligand>
</feature>
<comment type="subunit">
    <text evidence="3">Monomer.</text>
</comment>
<comment type="catalytic activity">
    <reaction evidence="3">
        <text>DNA(n) + a 2'-deoxyribonucleoside 5'-triphosphate = DNA(n+1) + diphosphate</text>
        <dbReference type="Rhea" id="RHEA:22508"/>
        <dbReference type="Rhea" id="RHEA-COMP:17339"/>
        <dbReference type="Rhea" id="RHEA-COMP:17340"/>
        <dbReference type="ChEBI" id="CHEBI:33019"/>
        <dbReference type="ChEBI" id="CHEBI:61560"/>
        <dbReference type="ChEBI" id="CHEBI:173112"/>
        <dbReference type="EC" id="2.7.7.7"/>
    </reaction>
</comment>
<keyword evidence="3 5" id="KW-0808">Transferase</keyword>
<evidence type="ECO:0000256" key="2">
    <source>
        <dbReference type="ARBA" id="ARBA00022695"/>
    </source>
</evidence>
<dbReference type="InterPro" id="IPR036775">
    <property type="entry name" value="DNA_pol_Y-fam_lit_finger_sf"/>
</dbReference>
<accession>A0ABW4JNF7</accession>
<comment type="similarity">
    <text evidence="1 3">Belongs to the DNA polymerase type-Y family.</text>
</comment>
<dbReference type="InterPro" id="IPR043128">
    <property type="entry name" value="Rev_trsase/Diguanyl_cyclase"/>
</dbReference>
<keyword evidence="3" id="KW-0515">Mutator protein</keyword>
<feature type="domain" description="UmuC" evidence="4">
    <location>
        <begin position="7"/>
        <end position="189"/>
    </location>
</feature>
<keyword evidence="6" id="KW-1185">Reference proteome</keyword>
<sequence length="428" mass="48173">MASVRQILHIDMNAFYAACHSANDPRQYAHRPIAVAGNPETRHGVIVTASYEARARGVRTTMTVPQALRICPELILIRPDFSLYRSYSRKVFDIVRRFTPLVEIVSIDECYADVTGSRQFGDSVQIANTIQDTILEELKLPCSIGVADCKFFAKMGSNLKKPLGIIYIGQDNFRRVLWPLPVGEMHGVGEQTAKKLWSMNIRTIGQLAACDANRLRTAFGVRGVFLKAMACGQDERAVSNERKPAKSVGHSVTLPEDVATLEALQRILLNLADQVGRRARKHQAVGRSVAITIRYANRNTITRRTTMPYATDLTEHIYQYAKMLLQSNWQMNRPVRLLGVALCDLAAKDTAKTSIQTELFGADDLKAEFTHMQKLKKLTKVTDTLRNRFGEDIIIRGRMLEPDVSNALRNHRTRGTSLQTDQLFEKEE</sequence>
<evidence type="ECO:0000313" key="6">
    <source>
        <dbReference type="Proteomes" id="UP001597079"/>
    </source>
</evidence>
<keyword evidence="3" id="KW-0227">DNA damage</keyword>
<proteinExistence type="inferred from homology"/>
<dbReference type="GO" id="GO:0003887">
    <property type="term" value="F:DNA-directed DNA polymerase activity"/>
    <property type="evidence" value="ECO:0007669"/>
    <property type="project" value="UniProtKB-EC"/>
</dbReference>
<dbReference type="InterPro" id="IPR022880">
    <property type="entry name" value="DNApol_IV"/>
</dbReference>
<dbReference type="Gene3D" id="3.40.1170.60">
    <property type="match status" value="1"/>
</dbReference>
<evidence type="ECO:0000259" key="4">
    <source>
        <dbReference type="PROSITE" id="PS50173"/>
    </source>
</evidence>
<dbReference type="Proteomes" id="UP001597079">
    <property type="component" value="Unassembled WGS sequence"/>
</dbReference>
<comment type="function">
    <text evidence="3">Poorly processive, error-prone DNA polymerase involved in untargeted mutagenesis. Copies undamaged DNA at stalled replication forks, which arise in vivo from mismatched or misaligned primer ends. These misaligned primers can be extended by PolIV. Exhibits no 3'-5' exonuclease (proofreading) activity. May be involved in translesional synthesis, in conjunction with the beta clamp from PolIII.</text>
</comment>
<dbReference type="PROSITE" id="PS50173">
    <property type="entry name" value="UMUC"/>
    <property type="match status" value="1"/>
</dbReference>
<comment type="caution">
    <text evidence="5">The sequence shown here is derived from an EMBL/GenBank/DDBJ whole genome shotgun (WGS) entry which is preliminary data.</text>
</comment>
<keyword evidence="3" id="KW-0235">DNA replication</keyword>
<dbReference type="EC" id="2.7.7.7" evidence="3"/>
<dbReference type="NCBIfam" id="NF002677">
    <property type="entry name" value="PRK02406.1"/>
    <property type="match status" value="1"/>
</dbReference>
<dbReference type="SUPFAM" id="SSF100879">
    <property type="entry name" value="Lesion bypass DNA polymerase (Y-family), little finger domain"/>
    <property type="match status" value="1"/>
</dbReference>
<dbReference type="CDD" id="cd03586">
    <property type="entry name" value="PolY_Pol_IV_kappa"/>
    <property type="match status" value="1"/>
</dbReference>
<feature type="site" description="Substrate discrimination" evidence="3">
    <location>
        <position position="16"/>
    </location>
</feature>
<dbReference type="InterPro" id="IPR050116">
    <property type="entry name" value="DNA_polymerase-Y"/>
</dbReference>
<evidence type="ECO:0000256" key="1">
    <source>
        <dbReference type="ARBA" id="ARBA00010945"/>
    </source>
</evidence>
<comment type="subcellular location">
    <subcellularLocation>
        <location evidence="3">Cytoplasm</location>
    </subcellularLocation>
</comment>
<evidence type="ECO:0000256" key="3">
    <source>
        <dbReference type="HAMAP-Rule" id="MF_01113"/>
    </source>
</evidence>
<name>A0ABW4JNF7_9BACL</name>
<dbReference type="InterPro" id="IPR043502">
    <property type="entry name" value="DNA/RNA_pol_sf"/>
</dbReference>
<dbReference type="EMBL" id="JBHUCX010000074">
    <property type="protein sequence ID" value="MFD1676673.1"/>
    <property type="molecule type" value="Genomic_DNA"/>
</dbReference>
<dbReference type="NCBIfam" id="NF002492">
    <property type="entry name" value="PRK01810.1"/>
    <property type="match status" value="1"/>
</dbReference>
<dbReference type="Gene3D" id="3.30.1490.100">
    <property type="entry name" value="DNA polymerase, Y-family, little finger domain"/>
    <property type="match status" value="1"/>
</dbReference>
<comment type="cofactor">
    <cofactor evidence="3">
        <name>Mg(2+)</name>
        <dbReference type="ChEBI" id="CHEBI:18420"/>
    </cofactor>
    <text evidence="3">Binds 2 magnesium ions per subunit.</text>
</comment>
<keyword evidence="3" id="KW-0239">DNA-directed DNA polymerase</keyword>
<gene>
    <name evidence="3" type="primary">dinB</name>
    <name evidence="5" type="ORF">ACFSB2_18530</name>
</gene>
<dbReference type="Gene3D" id="3.30.70.270">
    <property type="match status" value="1"/>
</dbReference>